<evidence type="ECO:0000313" key="3">
    <source>
        <dbReference type="Proteomes" id="UP000019763"/>
    </source>
</evidence>
<feature type="non-terminal residue" evidence="2">
    <location>
        <position position="1"/>
    </location>
</feature>
<evidence type="ECO:0000313" key="2">
    <source>
        <dbReference type="EMBL" id="EZG43058.1"/>
    </source>
</evidence>
<dbReference type="RefSeq" id="XP_011133669.1">
    <property type="nucleotide sequence ID" value="XM_011135367.1"/>
</dbReference>
<dbReference type="AlphaFoldDB" id="A0A023AX96"/>
<reference evidence="2" key="1">
    <citation type="submission" date="2013-12" db="EMBL/GenBank/DDBJ databases">
        <authorList>
            <person name="Omoto C.K."/>
            <person name="Sibley D."/>
            <person name="Venepally P."/>
            <person name="Hadjithomas M."/>
            <person name="Karamycheva S."/>
            <person name="Brunk B."/>
            <person name="Roos D."/>
            <person name="Caler E."/>
            <person name="Lorenzi H."/>
        </authorList>
    </citation>
    <scope>NUCLEOTIDE SEQUENCE</scope>
</reference>
<dbReference type="VEuPathDB" id="CryptoDB:GNI_191170"/>
<evidence type="ECO:0000256" key="1">
    <source>
        <dbReference type="SAM" id="MobiDB-lite"/>
    </source>
</evidence>
<name>A0A023AX96_GRENI</name>
<comment type="caution">
    <text evidence="2">The sequence shown here is derived from an EMBL/GenBank/DDBJ whole genome shotgun (WGS) entry which is preliminary data.</text>
</comment>
<organism evidence="2 3">
    <name type="scientific">Gregarina niphandrodes</name>
    <name type="common">Septate eugregarine</name>
    <dbReference type="NCBI Taxonomy" id="110365"/>
    <lineage>
        <taxon>Eukaryota</taxon>
        <taxon>Sar</taxon>
        <taxon>Alveolata</taxon>
        <taxon>Apicomplexa</taxon>
        <taxon>Conoidasida</taxon>
        <taxon>Gregarinasina</taxon>
        <taxon>Eugregarinorida</taxon>
        <taxon>Gregarinidae</taxon>
        <taxon>Gregarina</taxon>
    </lineage>
</organism>
<feature type="non-terminal residue" evidence="2">
    <location>
        <position position="79"/>
    </location>
</feature>
<dbReference type="GeneID" id="22916258"/>
<dbReference type="EMBL" id="AFNH02001460">
    <property type="protein sequence ID" value="EZG43058.1"/>
    <property type="molecule type" value="Genomic_DNA"/>
</dbReference>
<dbReference type="Proteomes" id="UP000019763">
    <property type="component" value="Unassembled WGS sequence"/>
</dbReference>
<feature type="region of interest" description="Disordered" evidence="1">
    <location>
        <begin position="1"/>
        <end position="21"/>
    </location>
</feature>
<proteinExistence type="predicted"/>
<keyword evidence="3" id="KW-1185">Reference proteome</keyword>
<gene>
    <name evidence="2" type="ORF">GNI_191170</name>
</gene>
<protein>
    <submittedName>
        <fullName evidence="2">Uncharacterized protein</fullName>
    </submittedName>
</protein>
<accession>A0A023AX96</accession>
<sequence length="79" mass="8167">GGPKPKHPRSPSGLSQITLPAPPKSKCLVPCTLQASGSGRTTDCRSASDIAVWFTNSQNRRTGLPALIISVPVIAFIGG</sequence>